<dbReference type="OrthoDB" id="2317211at2759"/>
<dbReference type="Proteomes" id="UP000313359">
    <property type="component" value="Unassembled WGS sequence"/>
</dbReference>
<sequence length="62" mass="7093">MACTSSAVSTPFLSRISSTPPPRIPTCSLLSSLQSLMRVIFFRTVQRQEEFYLKLERAKQQE</sequence>
<name>A0A5C2SK63_9APHY</name>
<organism evidence="2 3">
    <name type="scientific">Lentinus tigrinus ALCF2SS1-6</name>
    <dbReference type="NCBI Taxonomy" id="1328759"/>
    <lineage>
        <taxon>Eukaryota</taxon>
        <taxon>Fungi</taxon>
        <taxon>Dikarya</taxon>
        <taxon>Basidiomycota</taxon>
        <taxon>Agaricomycotina</taxon>
        <taxon>Agaricomycetes</taxon>
        <taxon>Polyporales</taxon>
        <taxon>Polyporaceae</taxon>
        <taxon>Lentinus</taxon>
    </lineage>
</organism>
<proteinExistence type="predicted"/>
<evidence type="ECO:0000256" key="1">
    <source>
        <dbReference type="SAM" id="MobiDB-lite"/>
    </source>
</evidence>
<accession>A0A5C2SK63</accession>
<dbReference type="EMBL" id="ML122254">
    <property type="protein sequence ID" value="RPD64203.1"/>
    <property type="molecule type" value="Genomic_DNA"/>
</dbReference>
<keyword evidence="3" id="KW-1185">Reference proteome</keyword>
<evidence type="ECO:0000313" key="2">
    <source>
        <dbReference type="EMBL" id="RPD64203.1"/>
    </source>
</evidence>
<dbReference type="AlphaFoldDB" id="A0A5C2SK63"/>
<reference evidence="2" key="1">
    <citation type="journal article" date="2018" name="Genome Biol. Evol.">
        <title>Genomics and development of Lentinus tigrinus, a white-rot wood-decaying mushroom with dimorphic fruiting bodies.</title>
        <authorList>
            <person name="Wu B."/>
            <person name="Xu Z."/>
            <person name="Knudson A."/>
            <person name="Carlson A."/>
            <person name="Chen N."/>
            <person name="Kovaka S."/>
            <person name="LaButti K."/>
            <person name="Lipzen A."/>
            <person name="Pennachio C."/>
            <person name="Riley R."/>
            <person name="Schakwitz W."/>
            <person name="Umezawa K."/>
            <person name="Ohm R.A."/>
            <person name="Grigoriev I.V."/>
            <person name="Nagy L.G."/>
            <person name="Gibbons J."/>
            <person name="Hibbett D."/>
        </authorList>
    </citation>
    <scope>NUCLEOTIDE SEQUENCE [LARGE SCALE GENOMIC DNA]</scope>
    <source>
        <strain evidence="2">ALCF2SS1-6</strain>
    </source>
</reference>
<feature type="region of interest" description="Disordered" evidence="1">
    <location>
        <begin position="1"/>
        <end position="21"/>
    </location>
</feature>
<evidence type="ECO:0000313" key="3">
    <source>
        <dbReference type="Proteomes" id="UP000313359"/>
    </source>
</evidence>
<gene>
    <name evidence="2" type="ORF">L227DRAFT_571774</name>
</gene>
<protein>
    <submittedName>
        <fullName evidence="2">Uncharacterized protein</fullName>
    </submittedName>
</protein>
<feature type="compositionally biased region" description="Polar residues" evidence="1">
    <location>
        <begin position="1"/>
        <end position="12"/>
    </location>
</feature>